<dbReference type="InterPro" id="IPR012495">
    <property type="entry name" value="TadE-like_dom"/>
</dbReference>
<organism evidence="3 4">
    <name type="scientific">Devosia insulae DS-56</name>
    <dbReference type="NCBI Taxonomy" id="1116389"/>
    <lineage>
        <taxon>Bacteria</taxon>
        <taxon>Pseudomonadati</taxon>
        <taxon>Pseudomonadota</taxon>
        <taxon>Alphaproteobacteria</taxon>
        <taxon>Hyphomicrobiales</taxon>
        <taxon>Devosiaceae</taxon>
        <taxon>Devosia</taxon>
    </lineage>
</organism>
<sequence length="203" mass="22110">MSQRSSWLKRLLSPAIRRARAFGRDDSGVTVIEFGILALPFFTIVTAIVETALVFLAGQILDSAVNDSSRLIRTGQAQTGTPAYNAEAYREAICAGLYGMFDCTLADDKLRVSVTVISDFGAAALGYPLETGEDCEEDECDWTLADEYKPGKGGDVVLVQAYYKWPIVVNLPGFNFQTLPDGTRLLGASRVFRNEPFVCASCT</sequence>
<keyword evidence="1" id="KW-1133">Transmembrane helix</keyword>
<dbReference type="AlphaFoldDB" id="A0A1E5XSH5"/>
<dbReference type="Pfam" id="PF07811">
    <property type="entry name" value="TadE"/>
    <property type="match status" value="1"/>
</dbReference>
<dbReference type="RefSeq" id="WP_069909262.1">
    <property type="nucleotide sequence ID" value="NZ_LAJE02000154.1"/>
</dbReference>
<keyword evidence="1" id="KW-0812">Transmembrane</keyword>
<evidence type="ECO:0000256" key="1">
    <source>
        <dbReference type="SAM" id="Phobius"/>
    </source>
</evidence>
<evidence type="ECO:0000259" key="2">
    <source>
        <dbReference type="Pfam" id="PF07811"/>
    </source>
</evidence>
<dbReference type="EMBL" id="LAJE02000154">
    <property type="protein sequence ID" value="OEO31556.1"/>
    <property type="molecule type" value="Genomic_DNA"/>
</dbReference>
<evidence type="ECO:0000313" key="4">
    <source>
        <dbReference type="Proteomes" id="UP000095463"/>
    </source>
</evidence>
<accession>A0A1E5XSH5</accession>
<reference evidence="3 4" key="1">
    <citation type="journal article" date="2015" name="Genome Announc.">
        <title>Genome Assemblies of Three Soil-Associated Devosia species: D. insulae, D. limi, and D. soli.</title>
        <authorList>
            <person name="Hassan Y.I."/>
            <person name="Lepp D."/>
            <person name="Zhou T."/>
        </authorList>
    </citation>
    <scope>NUCLEOTIDE SEQUENCE [LARGE SCALE GENOMIC DNA]</scope>
    <source>
        <strain evidence="3 4">DS-56</strain>
    </source>
</reference>
<dbReference type="Proteomes" id="UP000095463">
    <property type="component" value="Unassembled WGS sequence"/>
</dbReference>
<feature type="domain" description="TadE-like" evidence="2">
    <location>
        <begin position="28"/>
        <end position="70"/>
    </location>
</feature>
<gene>
    <name evidence="3" type="ORF">VW23_015665</name>
</gene>
<keyword evidence="1" id="KW-0472">Membrane</keyword>
<proteinExistence type="predicted"/>
<protein>
    <recommendedName>
        <fullName evidence="2">TadE-like domain-containing protein</fullName>
    </recommendedName>
</protein>
<comment type="caution">
    <text evidence="3">The sequence shown here is derived from an EMBL/GenBank/DDBJ whole genome shotgun (WGS) entry which is preliminary data.</text>
</comment>
<evidence type="ECO:0000313" key="3">
    <source>
        <dbReference type="EMBL" id="OEO31556.1"/>
    </source>
</evidence>
<feature type="transmembrane region" description="Helical" evidence="1">
    <location>
        <begin position="34"/>
        <end position="61"/>
    </location>
</feature>
<keyword evidence="4" id="KW-1185">Reference proteome</keyword>
<name>A0A1E5XSH5_9HYPH</name>